<proteinExistence type="predicted"/>
<evidence type="ECO:0000256" key="1">
    <source>
        <dbReference type="SAM" id="SignalP"/>
    </source>
</evidence>
<dbReference type="SMART" id="SM00062">
    <property type="entry name" value="PBPb"/>
    <property type="match status" value="1"/>
</dbReference>
<accession>A0AAV5NSY0</accession>
<feature type="domain" description="Solute-binding protein family 3/N-terminal" evidence="2">
    <location>
        <begin position="27"/>
        <end position="262"/>
    </location>
</feature>
<sequence length="264" mass="30195">MMKLLLIMSLLLWGISASQSLAQERERLPLATGEWPPYTSAELEGYGIVTEITTAVVIEMGMTPDYKFVPWKRAEHMVKNGDAFAAFPYAITPARIKNFSFSDRVLINPNGRFFYRKSRFDIPKDAKQLSELKSYKFGSLAGEASITTLEEAGIRLELVSKDSQNIMRLHAGRVDLILMDELLGWYLIRKLYPNEQHLFTTLDTTFEEMLNQSGNPNWDSYLMVSPEYPNAKALTKRFNEALKRIKENGVYDDILDKYGLDLSL</sequence>
<evidence type="ECO:0000313" key="4">
    <source>
        <dbReference type="Proteomes" id="UP001156690"/>
    </source>
</evidence>
<name>A0AAV5NSY0_9VIBR</name>
<feature type="signal peptide" evidence="1">
    <location>
        <begin position="1"/>
        <end position="22"/>
    </location>
</feature>
<dbReference type="PANTHER" id="PTHR38834:SF3">
    <property type="entry name" value="SOLUTE-BINDING PROTEIN FAMILY 3_N-TERMINAL DOMAIN-CONTAINING PROTEIN"/>
    <property type="match status" value="1"/>
</dbReference>
<dbReference type="Pfam" id="PF00497">
    <property type="entry name" value="SBP_bac_3"/>
    <property type="match status" value="1"/>
</dbReference>
<gene>
    <name evidence="3" type="ORF">GCM10007932_27990</name>
</gene>
<protein>
    <recommendedName>
        <fullName evidence="2">Solute-binding protein family 3/N-terminal domain-containing protein</fullName>
    </recommendedName>
</protein>
<dbReference type="AlphaFoldDB" id="A0AAV5NSY0"/>
<comment type="caution">
    <text evidence="3">The sequence shown here is derived from an EMBL/GenBank/DDBJ whole genome shotgun (WGS) entry which is preliminary data.</text>
</comment>
<evidence type="ECO:0000259" key="2">
    <source>
        <dbReference type="SMART" id="SM00062"/>
    </source>
</evidence>
<dbReference type="SUPFAM" id="SSF53850">
    <property type="entry name" value="Periplasmic binding protein-like II"/>
    <property type="match status" value="1"/>
</dbReference>
<dbReference type="Proteomes" id="UP001156690">
    <property type="component" value="Unassembled WGS sequence"/>
</dbReference>
<evidence type="ECO:0000313" key="3">
    <source>
        <dbReference type="EMBL" id="GLQ73439.1"/>
    </source>
</evidence>
<keyword evidence="1" id="KW-0732">Signal</keyword>
<dbReference type="RefSeq" id="WP_126607928.1">
    <property type="nucleotide sequence ID" value="NZ_AP025147.1"/>
</dbReference>
<reference evidence="4" key="1">
    <citation type="journal article" date="2019" name="Int. J. Syst. Evol. Microbiol.">
        <title>The Global Catalogue of Microorganisms (GCM) 10K type strain sequencing project: providing services to taxonomists for standard genome sequencing and annotation.</title>
        <authorList>
            <consortium name="The Broad Institute Genomics Platform"/>
            <consortium name="The Broad Institute Genome Sequencing Center for Infectious Disease"/>
            <person name="Wu L."/>
            <person name="Ma J."/>
        </authorList>
    </citation>
    <scope>NUCLEOTIDE SEQUENCE [LARGE SCALE GENOMIC DNA]</scope>
    <source>
        <strain evidence="4">NBRC 15640</strain>
    </source>
</reference>
<keyword evidence="4" id="KW-1185">Reference proteome</keyword>
<dbReference type="PANTHER" id="PTHR38834">
    <property type="entry name" value="PERIPLASMIC SUBSTRATE BINDING PROTEIN FAMILY 3"/>
    <property type="match status" value="1"/>
</dbReference>
<dbReference type="EMBL" id="BSNX01000030">
    <property type="protein sequence ID" value="GLQ73439.1"/>
    <property type="molecule type" value="Genomic_DNA"/>
</dbReference>
<organism evidence="3 4">
    <name type="scientific">Vibrio penaeicida</name>
    <dbReference type="NCBI Taxonomy" id="104609"/>
    <lineage>
        <taxon>Bacteria</taxon>
        <taxon>Pseudomonadati</taxon>
        <taxon>Pseudomonadota</taxon>
        <taxon>Gammaproteobacteria</taxon>
        <taxon>Vibrionales</taxon>
        <taxon>Vibrionaceae</taxon>
        <taxon>Vibrio</taxon>
    </lineage>
</organism>
<dbReference type="Gene3D" id="3.40.190.10">
    <property type="entry name" value="Periplasmic binding protein-like II"/>
    <property type="match status" value="2"/>
</dbReference>
<dbReference type="InterPro" id="IPR001638">
    <property type="entry name" value="Solute-binding_3/MltF_N"/>
</dbReference>
<feature type="chain" id="PRO_5043416885" description="Solute-binding protein family 3/N-terminal domain-containing protein" evidence="1">
    <location>
        <begin position="23"/>
        <end position="264"/>
    </location>
</feature>